<feature type="region of interest" description="Disordered" evidence="1">
    <location>
        <begin position="1"/>
        <end position="32"/>
    </location>
</feature>
<protein>
    <submittedName>
        <fullName evidence="3">Uncharacterized protein</fullName>
    </submittedName>
</protein>
<dbReference type="OMA" id="EIFFCKF"/>
<proteinExistence type="predicted"/>
<accession>A0A2I3TQX1</accession>
<evidence type="ECO:0000313" key="3">
    <source>
        <dbReference type="Ensembl" id="ENSPTRP00000091654.1"/>
    </source>
</evidence>
<reference evidence="3" key="2">
    <citation type="submission" date="2025-08" db="UniProtKB">
        <authorList>
            <consortium name="Ensembl"/>
        </authorList>
    </citation>
    <scope>IDENTIFICATION</scope>
</reference>
<dbReference type="InParanoid" id="A0A2I3TQX1"/>
<evidence type="ECO:0000256" key="2">
    <source>
        <dbReference type="SAM" id="Phobius"/>
    </source>
</evidence>
<dbReference type="GeneTree" id="ENSGT00390000015113"/>
<organism evidence="3 4">
    <name type="scientific">Pan troglodytes</name>
    <name type="common">Chimpanzee</name>
    <dbReference type="NCBI Taxonomy" id="9598"/>
    <lineage>
        <taxon>Eukaryota</taxon>
        <taxon>Metazoa</taxon>
        <taxon>Chordata</taxon>
        <taxon>Craniata</taxon>
        <taxon>Vertebrata</taxon>
        <taxon>Euteleostomi</taxon>
        <taxon>Mammalia</taxon>
        <taxon>Eutheria</taxon>
        <taxon>Euarchontoglires</taxon>
        <taxon>Primates</taxon>
        <taxon>Haplorrhini</taxon>
        <taxon>Catarrhini</taxon>
        <taxon>Hominidae</taxon>
        <taxon>Pan</taxon>
    </lineage>
</organism>
<dbReference type="Proteomes" id="UP000002277">
    <property type="component" value="Chromosome 1"/>
</dbReference>
<keyword evidence="4" id="KW-1185">Reference proteome</keyword>
<keyword evidence="2" id="KW-0812">Transmembrane</keyword>
<evidence type="ECO:0000256" key="1">
    <source>
        <dbReference type="SAM" id="MobiDB-lite"/>
    </source>
</evidence>
<reference evidence="3 4" key="1">
    <citation type="journal article" date="2005" name="Nature">
        <title>Initial sequence of the chimpanzee genome and comparison with the human genome.</title>
        <authorList>
            <consortium name="Chimpanzee sequencing and analysis consortium"/>
        </authorList>
    </citation>
    <scope>NUCLEOTIDE SEQUENCE [LARGE SCALE GENOMIC DNA]</scope>
</reference>
<dbReference type="AlphaFoldDB" id="A0A2I3TQX1"/>
<name>A0A2I3TQX1_PANTR</name>
<feature type="transmembrane region" description="Helical" evidence="2">
    <location>
        <begin position="51"/>
        <end position="75"/>
    </location>
</feature>
<dbReference type="EMBL" id="AACZ04025361">
    <property type="status" value="NOT_ANNOTATED_CDS"/>
    <property type="molecule type" value="Genomic_DNA"/>
</dbReference>
<dbReference type="Bgee" id="ENSPTRG00000050447">
    <property type="expression patterns" value="Expressed in cerebellar cortex and 18 other cell types or tissues"/>
</dbReference>
<dbReference type="Ensembl" id="ENSPTRT00000094987.1">
    <property type="protein sequence ID" value="ENSPTRP00000091654.1"/>
    <property type="gene ID" value="ENSPTRG00000050447.1"/>
</dbReference>
<keyword evidence="2" id="KW-0472">Membrane</keyword>
<reference evidence="3" key="3">
    <citation type="submission" date="2025-09" db="UniProtKB">
        <authorList>
            <consortium name="Ensembl"/>
        </authorList>
    </citation>
    <scope>IDENTIFICATION</scope>
</reference>
<sequence>MSSECLPHLPSRVPSPTHANLPQPHKAPPTQASCHSTHLTLGYTLYLSEDLLAHFFLVPLHIVPCLCVSLNYLFLQILLVESPYLFFPPLVLPTTTSSLSTVKFLPFFPFLGKLEIFFCKFPFKLAFPPLIKWTTWGRGGNPG</sequence>
<evidence type="ECO:0000313" key="4">
    <source>
        <dbReference type="Proteomes" id="UP000002277"/>
    </source>
</evidence>
<keyword evidence="2" id="KW-1133">Transmembrane helix</keyword>